<organism evidence="2 3">
    <name type="scientific">Drosophila suzukii</name>
    <name type="common">Spotted-wing drosophila fruit fly</name>
    <dbReference type="NCBI Taxonomy" id="28584"/>
    <lineage>
        <taxon>Eukaryota</taxon>
        <taxon>Metazoa</taxon>
        <taxon>Ecdysozoa</taxon>
        <taxon>Arthropoda</taxon>
        <taxon>Hexapoda</taxon>
        <taxon>Insecta</taxon>
        <taxon>Pterygota</taxon>
        <taxon>Neoptera</taxon>
        <taxon>Endopterygota</taxon>
        <taxon>Diptera</taxon>
        <taxon>Brachycera</taxon>
        <taxon>Muscomorpha</taxon>
        <taxon>Ephydroidea</taxon>
        <taxon>Drosophilidae</taxon>
        <taxon>Drosophila</taxon>
        <taxon>Sophophora</taxon>
    </lineage>
</organism>
<dbReference type="RefSeq" id="XP_016926802.3">
    <property type="nucleotide sequence ID" value="XM_017071313.4"/>
</dbReference>
<gene>
    <name evidence="3" type="primary">LOC108007608</name>
</gene>
<reference evidence="3" key="1">
    <citation type="submission" date="2025-08" db="UniProtKB">
        <authorList>
            <consortium name="RefSeq"/>
        </authorList>
    </citation>
    <scope>IDENTIFICATION</scope>
</reference>
<feature type="chain" id="PRO_5046332388" evidence="1">
    <location>
        <begin position="20"/>
        <end position="196"/>
    </location>
</feature>
<evidence type="ECO:0000313" key="2">
    <source>
        <dbReference type="Proteomes" id="UP001652628"/>
    </source>
</evidence>
<accession>A0AB39Z1H4</accession>
<sequence length="196" mass="22373">MHLEVILLLVFSITSLAEAVKYELSVLDEDIFSSCHDPDPSTLDINGLMDFSDLTTSMDADGITVKGNTTLVWDIQQKDRVQMNLNLSYLDRGTWTSTVFSLSSRDFCKVMYDKNQLWYKYWTEHVSNDIVDKCLNVSGTKMVYKTFVLSLTANVVGGALREGRYKTRIIFRAYDSSGTERPTRICFEVQGELFKL</sequence>
<dbReference type="GeneID" id="108007608"/>
<proteinExistence type="predicted"/>
<name>A0AB39Z1H4_DROSZ</name>
<protein>
    <submittedName>
        <fullName evidence="3">Uncharacterized protein</fullName>
    </submittedName>
</protein>
<dbReference type="SMART" id="SM00675">
    <property type="entry name" value="DM11"/>
    <property type="match status" value="1"/>
</dbReference>
<dbReference type="InterPro" id="IPR006601">
    <property type="entry name" value="Uncharacterised_DM11_DROME"/>
</dbReference>
<feature type="signal peptide" evidence="1">
    <location>
        <begin position="1"/>
        <end position="19"/>
    </location>
</feature>
<evidence type="ECO:0000313" key="3">
    <source>
        <dbReference type="RefSeq" id="XP_016926802.3"/>
    </source>
</evidence>
<keyword evidence="2" id="KW-1185">Reference proteome</keyword>
<evidence type="ECO:0000256" key="1">
    <source>
        <dbReference type="SAM" id="SignalP"/>
    </source>
</evidence>
<dbReference type="Proteomes" id="UP001652628">
    <property type="component" value="Chromosome 3"/>
</dbReference>
<dbReference type="AlphaFoldDB" id="A0AB39Z1H4"/>
<keyword evidence="1" id="KW-0732">Signal</keyword>